<evidence type="ECO:0000256" key="3">
    <source>
        <dbReference type="ARBA" id="ARBA00023027"/>
    </source>
</evidence>
<feature type="active site" evidence="4">
    <location>
        <position position="260"/>
    </location>
</feature>
<keyword evidence="3" id="KW-0520">NAD</keyword>
<dbReference type="FunFam" id="3.40.309.10:FF:000012">
    <property type="entry name" value="Betaine aldehyde dehydrogenase"/>
    <property type="match status" value="1"/>
</dbReference>
<dbReference type="GO" id="GO:0004029">
    <property type="term" value="F:aldehyde dehydrogenase (NAD+) activity"/>
    <property type="evidence" value="ECO:0007669"/>
    <property type="project" value="TreeGrafter"/>
</dbReference>
<evidence type="ECO:0000313" key="7">
    <source>
        <dbReference type="EMBL" id="KAG7817567.1"/>
    </source>
</evidence>
<dbReference type="Proteomes" id="UP001197328">
    <property type="component" value="Unassembled WGS sequence"/>
</dbReference>
<protein>
    <recommendedName>
        <fullName evidence="6">Aldehyde dehydrogenase domain-containing protein</fullName>
    </recommendedName>
</protein>
<dbReference type="Proteomes" id="UP001196530">
    <property type="component" value="Unassembled WGS sequence"/>
</dbReference>
<dbReference type="EMBL" id="JAHLVD010000017">
    <property type="protein sequence ID" value="KAG7845868.1"/>
    <property type="molecule type" value="Genomic_DNA"/>
</dbReference>
<evidence type="ECO:0000259" key="6">
    <source>
        <dbReference type="Pfam" id="PF00171"/>
    </source>
</evidence>
<dbReference type="PANTHER" id="PTHR43720">
    <property type="entry name" value="2-AMINOMUCONIC SEMIALDEHYDE DEHYDROGENASE"/>
    <property type="match status" value="1"/>
</dbReference>
<evidence type="ECO:0000256" key="4">
    <source>
        <dbReference type="PROSITE-ProRule" id="PRU10007"/>
    </source>
</evidence>
<dbReference type="InterPro" id="IPR029510">
    <property type="entry name" value="Ald_DH_CS_GLU"/>
</dbReference>
<comment type="caution">
    <text evidence="7">The sequence shown here is derived from an EMBL/GenBank/DDBJ whole genome shotgun (WGS) entry which is preliminary data.</text>
</comment>
<accession>A0AAN6DF46</accession>
<evidence type="ECO:0000313" key="8">
    <source>
        <dbReference type="EMBL" id="KAG7845868.1"/>
    </source>
</evidence>
<feature type="domain" description="Aldehyde dehydrogenase" evidence="6">
    <location>
        <begin position="27"/>
        <end position="485"/>
    </location>
</feature>
<dbReference type="FunFam" id="3.40.605.10:FF:000001">
    <property type="entry name" value="Aldehyde dehydrogenase 1"/>
    <property type="match status" value="1"/>
</dbReference>
<evidence type="ECO:0000313" key="10">
    <source>
        <dbReference type="Proteomes" id="UP001197328"/>
    </source>
</evidence>
<dbReference type="Gene3D" id="3.40.309.10">
    <property type="entry name" value="Aldehyde Dehydrogenase, Chain A, domain 2"/>
    <property type="match status" value="1"/>
</dbReference>
<dbReference type="FunFam" id="3.40.605.10:FF:000026">
    <property type="entry name" value="Aldehyde dehydrogenase, putative"/>
    <property type="match status" value="1"/>
</dbReference>
<evidence type="ECO:0000256" key="1">
    <source>
        <dbReference type="ARBA" id="ARBA00009986"/>
    </source>
</evidence>
<dbReference type="Gene3D" id="3.40.605.10">
    <property type="entry name" value="Aldehyde Dehydrogenase, Chain A, domain 1"/>
    <property type="match status" value="1"/>
</dbReference>
<reference evidence="7 10" key="1">
    <citation type="journal article" date="2021" name="G3 (Bethesda)">
        <title>Genomic diversity, chromosomal rearrangements, and interspecies hybridization in the ogataea polymorpha species complex.</title>
        <authorList>
            <person name="Hanson S.J."/>
            <person name="Cinneide E.O."/>
            <person name="Salzberg L.I."/>
            <person name="Wolfe K.H."/>
            <person name="McGowan J."/>
            <person name="Fitzpatrick D.A."/>
            <person name="Matlin K."/>
        </authorList>
    </citation>
    <scope>NUCLEOTIDE SEQUENCE</scope>
    <source>
        <strain evidence="8">51-138</strain>
        <strain evidence="7">61-244</strain>
    </source>
</reference>
<gene>
    <name evidence="7" type="ORF">KL928_003466</name>
    <name evidence="8" type="ORF">KL940_004913</name>
</gene>
<dbReference type="PROSITE" id="PS00687">
    <property type="entry name" value="ALDEHYDE_DEHYDR_GLU"/>
    <property type="match status" value="1"/>
</dbReference>
<dbReference type="EMBL" id="JAHLUX010000007">
    <property type="protein sequence ID" value="KAG7817567.1"/>
    <property type="molecule type" value="Genomic_DNA"/>
</dbReference>
<evidence type="ECO:0000313" key="9">
    <source>
        <dbReference type="Proteomes" id="UP001196530"/>
    </source>
</evidence>
<dbReference type="GeneID" id="66127517"/>
<dbReference type="PANTHER" id="PTHR43720:SF2">
    <property type="entry name" value="2-AMINOMUCONIC SEMIALDEHYDE DEHYDROGENASE"/>
    <property type="match status" value="1"/>
</dbReference>
<dbReference type="InterPro" id="IPR015590">
    <property type="entry name" value="Aldehyde_DH_dom"/>
</dbReference>
<dbReference type="InterPro" id="IPR016162">
    <property type="entry name" value="Ald_DH_N"/>
</dbReference>
<dbReference type="InterPro" id="IPR016163">
    <property type="entry name" value="Ald_DH_C"/>
</dbReference>
<dbReference type="GO" id="GO:0046394">
    <property type="term" value="P:carboxylic acid biosynthetic process"/>
    <property type="evidence" value="ECO:0007669"/>
    <property type="project" value="UniProtKB-ARBA"/>
</dbReference>
<keyword evidence="10" id="KW-1185">Reference proteome</keyword>
<proteinExistence type="inferred from homology"/>
<sequence>MSLFQEIELPTGQKYQQPLGLFINNEWVATDSTLETLNPATEQVITKVYAAGEKEVDAAVAAARGVYQSWLQVPGEERALKMLKLADILEQNAELVAAVEAMDSGKPLHSNARADIDGVVEYLRYCAGWADKIHGKTIPLSNNRLAITRRYPLVVGQIVPWNYPLSMSGWKFCPALACGCPLVIKSSELTPLSLLLFAQYVKEAGFPAGVFNVLSGLGSVAGQRLAEHPDLDKVAFTGSTATGAKVMQSAAANLKNVSLECGGKSPLVVFDDADLEQAAKWASFGVMYNSGQNCTANSRVLVQDTVYERFLELFRKQILEDWKVGDPFDENATLGPVISRAQYDKIQRYIESGKKEGARLVLGDEPTGQSTGYFIPPTVFADCNQNMTIVREEIFGPVVAVAKFSSEQEAVKNANDTIYGLAAMVFSKDFHRAHRVAEQLEAGSVYINSSNDESCRVPFGGFKMSGIGRELGESGIDLYTQSKSIYLNIGNKL</sequence>
<keyword evidence="2 5" id="KW-0560">Oxidoreductase</keyword>
<dbReference type="SUPFAM" id="SSF53720">
    <property type="entry name" value="ALDH-like"/>
    <property type="match status" value="1"/>
</dbReference>
<dbReference type="Pfam" id="PF00171">
    <property type="entry name" value="Aldedh"/>
    <property type="match status" value="1"/>
</dbReference>
<dbReference type="GO" id="GO:0006598">
    <property type="term" value="P:polyamine catabolic process"/>
    <property type="evidence" value="ECO:0007669"/>
    <property type="project" value="TreeGrafter"/>
</dbReference>
<dbReference type="InterPro" id="IPR016161">
    <property type="entry name" value="Ald_DH/histidinol_DH"/>
</dbReference>
<evidence type="ECO:0000256" key="2">
    <source>
        <dbReference type="ARBA" id="ARBA00023002"/>
    </source>
</evidence>
<dbReference type="RefSeq" id="XP_043058908.1">
    <property type="nucleotide sequence ID" value="XM_043204056.1"/>
</dbReference>
<dbReference type="AlphaFoldDB" id="A0AAN6DF46"/>
<comment type="similarity">
    <text evidence="1 5">Belongs to the aldehyde dehydrogenase family.</text>
</comment>
<evidence type="ECO:0000256" key="5">
    <source>
        <dbReference type="RuleBase" id="RU003345"/>
    </source>
</evidence>
<organism evidence="7 9">
    <name type="scientific">Pichia angusta</name>
    <name type="common">Yeast</name>
    <name type="synonym">Hansenula polymorpha</name>
    <dbReference type="NCBI Taxonomy" id="870730"/>
    <lineage>
        <taxon>Eukaryota</taxon>
        <taxon>Fungi</taxon>
        <taxon>Dikarya</taxon>
        <taxon>Ascomycota</taxon>
        <taxon>Saccharomycotina</taxon>
        <taxon>Pichiomycetes</taxon>
        <taxon>Pichiales</taxon>
        <taxon>Pichiaceae</taxon>
        <taxon>Ogataea</taxon>
    </lineage>
</organism>
<name>A0AAN6DF46_PICAN</name>